<dbReference type="GO" id="GO:0008234">
    <property type="term" value="F:cysteine-type peptidase activity"/>
    <property type="evidence" value="ECO:0007669"/>
    <property type="project" value="InterPro"/>
</dbReference>
<comment type="similarity">
    <text evidence="1">Belongs to the peptidase C1 family.</text>
</comment>
<dbReference type="PROSITE" id="PS00639">
    <property type="entry name" value="THIOL_PROTEASE_HIS"/>
    <property type="match status" value="1"/>
</dbReference>
<dbReference type="Pfam" id="PF00112">
    <property type="entry name" value="Peptidase_C1"/>
    <property type="match status" value="1"/>
</dbReference>
<dbReference type="CDD" id="cd02619">
    <property type="entry name" value="Peptidase_C1"/>
    <property type="match status" value="1"/>
</dbReference>
<dbReference type="AlphaFoldDB" id="A0A821TAG1"/>
<dbReference type="EMBL" id="CAJOBS010004066">
    <property type="protein sequence ID" value="CAF4873095.1"/>
    <property type="molecule type" value="Genomic_DNA"/>
</dbReference>
<organism evidence="3 4">
    <name type="scientific">Rotaria socialis</name>
    <dbReference type="NCBI Taxonomy" id="392032"/>
    <lineage>
        <taxon>Eukaryota</taxon>
        <taxon>Metazoa</taxon>
        <taxon>Spiralia</taxon>
        <taxon>Gnathifera</taxon>
        <taxon>Rotifera</taxon>
        <taxon>Eurotatoria</taxon>
        <taxon>Bdelloidea</taxon>
        <taxon>Philodinida</taxon>
        <taxon>Philodinidae</taxon>
        <taxon>Rotaria</taxon>
    </lineage>
</organism>
<proteinExistence type="inferred from homology"/>
<accession>A0A821TAG1</accession>
<name>A0A821TAG1_9BILA</name>
<evidence type="ECO:0000256" key="1">
    <source>
        <dbReference type="ARBA" id="ARBA00008455"/>
    </source>
</evidence>
<dbReference type="SMART" id="SM00645">
    <property type="entry name" value="Pept_C1"/>
    <property type="match status" value="1"/>
</dbReference>
<gene>
    <name evidence="3" type="ORF">TOA249_LOCUS28647</name>
</gene>
<dbReference type="PANTHER" id="PTHR12411">
    <property type="entry name" value="CYSTEINE PROTEASE FAMILY C1-RELATED"/>
    <property type="match status" value="1"/>
</dbReference>
<dbReference type="Proteomes" id="UP000663838">
    <property type="component" value="Unassembled WGS sequence"/>
</dbReference>
<evidence type="ECO:0000259" key="2">
    <source>
        <dbReference type="SMART" id="SM00645"/>
    </source>
</evidence>
<reference evidence="3" key="1">
    <citation type="submission" date="2021-02" db="EMBL/GenBank/DDBJ databases">
        <authorList>
            <person name="Nowell W R."/>
        </authorList>
    </citation>
    <scope>NUCLEOTIDE SEQUENCE</scope>
</reference>
<dbReference type="InterPro" id="IPR025660">
    <property type="entry name" value="Pept_his_AS"/>
</dbReference>
<feature type="domain" description="Peptidase C1A papain C-terminal" evidence="2">
    <location>
        <begin position="54"/>
        <end position="267"/>
    </location>
</feature>
<dbReference type="SUPFAM" id="SSF54001">
    <property type="entry name" value="Cysteine proteinases"/>
    <property type="match status" value="1"/>
</dbReference>
<comment type="caution">
    <text evidence="3">The sequence shown here is derived from an EMBL/GenBank/DDBJ whole genome shotgun (WGS) entry which is preliminary data.</text>
</comment>
<dbReference type="InterPro" id="IPR000668">
    <property type="entry name" value="Peptidase_C1A_C"/>
</dbReference>
<evidence type="ECO:0000313" key="3">
    <source>
        <dbReference type="EMBL" id="CAF4873095.1"/>
    </source>
</evidence>
<dbReference type="GO" id="GO:0006508">
    <property type="term" value="P:proteolysis"/>
    <property type="evidence" value="ECO:0007669"/>
    <property type="project" value="InterPro"/>
</dbReference>
<dbReference type="InterPro" id="IPR038765">
    <property type="entry name" value="Papain-like_cys_pep_sf"/>
</dbReference>
<protein>
    <recommendedName>
        <fullName evidence="2">Peptidase C1A papain C-terminal domain-containing protein</fullName>
    </recommendedName>
</protein>
<evidence type="ECO:0000313" key="4">
    <source>
        <dbReference type="Proteomes" id="UP000663838"/>
    </source>
</evidence>
<dbReference type="InterPro" id="IPR013128">
    <property type="entry name" value="Peptidase_C1A"/>
</dbReference>
<dbReference type="Gene3D" id="3.90.70.10">
    <property type="entry name" value="Cysteine proteinases"/>
    <property type="match status" value="1"/>
</dbReference>
<feature type="non-terminal residue" evidence="3">
    <location>
        <position position="1"/>
    </location>
</feature>
<sequence>SIEHKILFMAQAERKFFTSAITGARCPVGGCWFSDTPSNLPSFGASRTLSNKELPHSVDMRQLMTPIEHQGQTNSCVANALAGAYEYLIMKNTKKHVDVSRQFLYYNGRKLSGKYNYQMIDNGTYISSAIAGLTRYGCCKEELFPFNIAFINQKPPQRCYTEAAKHCIKESMTVAVELNDMKGYLAEGFPFPFGLQLYKSFSQSETNGGRVLMPNQQAGDAQEGGHAMLAVGYSYAAQCFIVRNSYGDTWGDKGYVYIPYQYMCNPSMCTDLHCIKLIHDEPGRRETTNVVNPYVWNVDKDKSYYIPPNYTYPNFDYTFFWKLNDNFNYFNSIWIGGHAVPFVWGKPQTDHSNYPDRTIVAPTTEAQMLFVLWIDKKNIENTHIVNKLTSEKNVTVDFRETYSSGEAHISTIKNKIKSPSTFLIICRGHYKDENKNPLNLLRFLNYNSLRHVPVIVFTQDKNGLQNHFHNQASSMDTRDWQQRLFITSSSDELIMEVKKRRNHQQDRYN</sequence>